<dbReference type="RefSeq" id="WP_138078211.1">
    <property type="nucleotide sequence ID" value="NZ_VAJM01000005.1"/>
</dbReference>
<evidence type="ECO:0000256" key="12">
    <source>
        <dbReference type="SAM" id="Phobius"/>
    </source>
</evidence>
<dbReference type="AlphaFoldDB" id="A0A5R8WQW7"/>
<evidence type="ECO:0000256" key="10">
    <source>
        <dbReference type="ARBA" id="ARBA00023136"/>
    </source>
</evidence>
<keyword evidence="6 12" id="KW-1133">Transmembrane helix</keyword>
<dbReference type="Proteomes" id="UP000305517">
    <property type="component" value="Unassembled WGS sequence"/>
</dbReference>
<keyword evidence="10 12" id="KW-0472">Membrane</keyword>
<keyword evidence="8" id="KW-0408">Iron</keyword>
<keyword evidence="15" id="KW-1185">Reference proteome</keyword>
<comment type="similarity">
    <text evidence="2">Belongs to the fatty acid desaturase type 2 family.</text>
</comment>
<evidence type="ECO:0000313" key="15">
    <source>
        <dbReference type="Proteomes" id="UP000305517"/>
    </source>
</evidence>
<dbReference type="PANTHER" id="PTHR11351:SF31">
    <property type="entry name" value="DESATURASE 1, ISOFORM A-RELATED"/>
    <property type="match status" value="1"/>
</dbReference>
<gene>
    <name evidence="14" type="ORF">FDY95_13085</name>
</gene>
<protein>
    <submittedName>
        <fullName evidence="14">Acyl-CoA desaturase</fullName>
    </submittedName>
</protein>
<dbReference type="OrthoDB" id="9768289at2"/>
<sequence>MPILLFFVGHWYLSLFVQTFYLHRYAAHKMYTMNRFWERFFFLLTYLAQGSSYLSPRAYALLHRMHHAYSDTEHDPHSPHYSSNAFTMMWKTKNIYNSVLNNEYELAKRFEGDYPTWGVLERIGDHWVSRVAWGTAYVGVYVALVPASMWYLYLLLPFHFLMGPVHGAIVNWSGHKYGYQNFDNNDKSRNSLFFDFLTGGELFQNNHHKLPMRVNFGVKWWELDPTYPVIWTLDKLSIIKIKREKSAKQPVSMAA</sequence>
<evidence type="ECO:0000256" key="7">
    <source>
        <dbReference type="ARBA" id="ARBA00023002"/>
    </source>
</evidence>
<comment type="subcellular location">
    <subcellularLocation>
        <location evidence="1">Membrane</location>
        <topology evidence="1">Multi-pass membrane protein</topology>
    </subcellularLocation>
</comment>
<evidence type="ECO:0000256" key="6">
    <source>
        <dbReference type="ARBA" id="ARBA00022989"/>
    </source>
</evidence>
<evidence type="ECO:0000256" key="3">
    <source>
        <dbReference type="ARBA" id="ARBA00022516"/>
    </source>
</evidence>
<evidence type="ECO:0000313" key="14">
    <source>
        <dbReference type="EMBL" id="TLM92361.1"/>
    </source>
</evidence>
<dbReference type="GO" id="GO:0016717">
    <property type="term" value="F:oxidoreductase activity, acting on paired donors, with oxidation of a pair of donors resulting in the reduction of molecular oxygen to two molecules of water"/>
    <property type="evidence" value="ECO:0007669"/>
    <property type="project" value="InterPro"/>
</dbReference>
<evidence type="ECO:0000256" key="11">
    <source>
        <dbReference type="ARBA" id="ARBA00023160"/>
    </source>
</evidence>
<keyword evidence="3" id="KW-0444">Lipid biosynthesis</keyword>
<dbReference type="GO" id="GO:0006633">
    <property type="term" value="P:fatty acid biosynthetic process"/>
    <property type="evidence" value="ECO:0007669"/>
    <property type="project" value="UniProtKB-KW"/>
</dbReference>
<proteinExistence type="inferred from homology"/>
<dbReference type="InterPro" id="IPR005804">
    <property type="entry name" value="FA_desaturase_dom"/>
</dbReference>
<keyword evidence="9" id="KW-0443">Lipid metabolism</keyword>
<comment type="caution">
    <text evidence="14">The sequence shown here is derived from an EMBL/GenBank/DDBJ whole genome shotgun (WGS) entry which is preliminary data.</text>
</comment>
<keyword evidence="7" id="KW-0560">Oxidoreductase</keyword>
<evidence type="ECO:0000256" key="9">
    <source>
        <dbReference type="ARBA" id="ARBA00023098"/>
    </source>
</evidence>
<keyword evidence="4 12" id="KW-0812">Transmembrane</keyword>
<evidence type="ECO:0000256" key="2">
    <source>
        <dbReference type="ARBA" id="ARBA00008749"/>
    </source>
</evidence>
<dbReference type="CDD" id="cd03505">
    <property type="entry name" value="Delta9-FADS-like"/>
    <property type="match status" value="1"/>
</dbReference>
<dbReference type="Pfam" id="PF00487">
    <property type="entry name" value="FA_desaturase"/>
    <property type="match status" value="1"/>
</dbReference>
<evidence type="ECO:0000259" key="13">
    <source>
        <dbReference type="Pfam" id="PF00487"/>
    </source>
</evidence>
<dbReference type="EMBL" id="VAJM01000005">
    <property type="protein sequence ID" value="TLM92361.1"/>
    <property type="molecule type" value="Genomic_DNA"/>
</dbReference>
<feature type="transmembrane region" description="Helical" evidence="12">
    <location>
        <begin position="136"/>
        <end position="156"/>
    </location>
</feature>
<dbReference type="PANTHER" id="PTHR11351">
    <property type="entry name" value="ACYL-COA DESATURASE"/>
    <property type="match status" value="1"/>
</dbReference>
<feature type="transmembrane region" description="Helical" evidence="12">
    <location>
        <begin position="6"/>
        <end position="24"/>
    </location>
</feature>
<dbReference type="GO" id="GO:0016020">
    <property type="term" value="C:membrane"/>
    <property type="evidence" value="ECO:0007669"/>
    <property type="project" value="UniProtKB-SubCell"/>
</dbReference>
<name>A0A5R8WQW7_9BACT</name>
<dbReference type="InterPro" id="IPR015876">
    <property type="entry name" value="Acyl-CoA_DS"/>
</dbReference>
<keyword evidence="11" id="KW-0275">Fatty acid biosynthesis</keyword>
<feature type="domain" description="Fatty acid desaturase" evidence="13">
    <location>
        <begin position="4"/>
        <end position="231"/>
    </location>
</feature>
<keyword evidence="5" id="KW-0276">Fatty acid metabolism</keyword>
<evidence type="ECO:0000256" key="8">
    <source>
        <dbReference type="ARBA" id="ARBA00023004"/>
    </source>
</evidence>
<organism evidence="14 15">
    <name type="scientific">Hymenobacter jeollabukensis</name>
    <dbReference type="NCBI Taxonomy" id="2025313"/>
    <lineage>
        <taxon>Bacteria</taxon>
        <taxon>Pseudomonadati</taxon>
        <taxon>Bacteroidota</taxon>
        <taxon>Cytophagia</taxon>
        <taxon>Cytophagales</taxon>
        <taxon>Hymenobacteraceae</taxon>
        <taxon>Hymenobacter</taxon>
    </lineage>
</organism>
<evidence type="ECO:0000256" key="1">
    <source>
        <dbReference type="ARBA" id="ARBA00004141"/>
    </source>
</evidence>
<evidence type="ECO:0000256" key="4">
    <source>
        <dbReference type="ARBA" id="ARBA00022692"/>
    </source>
</evidence>
<accession>A0A5R8WQW7</accession>
<evidence type="ECO:0000256" key="5">
    <source>
        <dbReference type="ARBA" id="ARBA00022832"/>
    </source>
</evidence>
<reference evidence="14 15" key="1">
    <citation type="submission" date="2019-05" db="EMBL/GenBank/DDBJ databases">
        <title>Hymenobacter edaphi sp. nov., isolated from abandoned arsenic-contaminated farmland soil.</title>
        <authorList>
            <person name="Nie L."/>
        </authorList>
    </citation>
    <scope>NUCLEOTIDE SEQUENCE [LARGE SCALE GENOMIC DNA]</scope>
    <source>
        <strain evidence="14 15">1-3-3-8</strain>
    </source>
</reference>